<reference evidence="1" key="2">
    <citation type="submission" date="2014-07" db="EMBL/GenBank/DDBJ databases">
        <authorList>
            <person name="Hull J."/>
        </authorList>
    </citation>
    <scope>NUCLEOTIDE SEQUENCE</scope>
</reference>
<protein>
    <submittedName>
        <fullName evidence="1">Uncharacterized protein</fullName>
    </submittedName>
</protein>
<organism evidence="1">
    <name type="scientific">Lygus hesperus</name>
    <name type="common">Western plant bug</name>
    <dbReference type="NCBI Taxonomy" id="30085"/>
    <lineage>
        <taxon>Eukaryota</taxon>
        <taxon>Metazoa</taxon>
        <taxon>Ecdysozoa</taxon>
        <taxon>Arthropoda</taxon>
        <taxon>Hexapoda</taxon>
        <taxon>Insecta</taxon>
        <taxon>Pterygota</taxon>
        <taxon>Neoptera</taxon>
        <taxon>Paraneoptera</taxon>
        <taxon>Hemiptera</taxon>
        <taxon>Heteroptera</taxon>
        <taxon>Panheteroptera</taxon>
        <taxon>Cimicomorpha</taxon>
        <taxon>Miridae</taxon>
        <taxon>Mirini</taxon>
        <taxon>Lygus</taxon>
    </lineage>
</organism>
<accession>A0A0A9W7A7</accession>
<name>A0A0A9W7A7_LYGHE</name>
<dbReference type="EMBL" id="GBHO01039960">
    <property type="protein sequence ID" value="JAG03644.1"/>
    <property type="molecule type" value="Transcribed_RNA"/>
</dbReference>
<gene>
    <name evidence="1" type="ORF">CM83_9305</name>
</gene>
<dbReference type="AlphaFoldDB" id="A0A0A9W7A7"/>
<proteinExistence type="predicted"/>
<sequence length="111" mass="12795">MRALRLHARNRLGSNNEDLGGQMLLCMLFLHRIECYFEIRLICCLTLNTDVVQYVTEVNVEAERVSVVFPASWKLFNYFSLLPPKNNLISIRSRDVGTSEFGGAWRLKDVT</sequence>
<feature type="non-terminal residue" evidence="1">
    <location>
        <position position="111"/>
    </location>
</feature>
<evidence type="ECO:0000313" key="1">
    <source>
        <dbReference type="EMBL" id="JAG03644.1"/>
    </source>
</evidence>
<reference evidence="1" key="1">
    <citation type="journal article" date="2014" name="PLoS ONE">
        <title>Transcriptome-Based Identification of ABC Transporters in the Western Tarnished Plant Bug Lygus hesperus.</title>
        <authorList>
            <person name="Hull J.J."/>
            <person name="Chaney K."/>
            <person name="Geib S.M."/>
            <person name="Fabrick J.A."/>
            <person name="Brent C.S."/>
            <person name="Walsh D."/>
            <person name="Lavine L.C."/>
        </authorList>
    </citation>
    <scope>NUCLEOTIDE SEQUENCE</scope>
</reference>